<keyword evidence="8" id="KW-0675">Receptor</keyword>
<dbReference type="PROSITE" id="PS51030">
    <property type="entry name" value="NUCLEAR_REC_DBD_2"/>
    <property type="match status" value="1"/>
</dbReference>
<evidence type="ECO:0000256" key="10">
    <source>
        <dbReference type="SAM" id="MobiDB-lite"/>
    </source>
</evidence>
<name>A0A9Q0RKQ0_BLOTA</name>
<keyword evidence="3" id="KW-0863">Zinc-finger</keyword>
<organism evidence="12 13">
    <name type="scientific">Blomia tropicalis</name>
    <name type="common">Mite</name>
    <dbReference type="NCBI Taxonomy" id="40697"/>
    <lineage>
        <taxon>Eukaryota</taxon>
        <taxon>Metazoa</taxon>
        <taxon>Ecdysozoa</taxon>
        <taxon>Arthropoda</taxon>
        <taxon>Chelicerata</taxon>
        <taxon>Arachnida</taxon>
        <taxon>Acari</taxon>
        <taxon>Acariformes</taxon>
        <taxon>Sarcoptiformes</taxon>
        <taxon>Astigmata</taxon>
        <taxon>Glycyphagoidea</taxon>
        <taxon>Echimyopodidae</taxon>
        <taxon>Blomia</taxon>
    </lineage>
</organism>
<feature type="compositionally biased region" description="Polar residues" evidence="10">
    <location>
        <begin position="215"/>
        <end position="226"/>
    </location>
</feature>
<keyword evidence="9" id="KW-0539">Nucleus</keyword>
<dbReference type="GO" id="GO:0030154">
    <property type="term" value="P:cell differentiation"/>
    <property type="evidence" value="ECO:0007669"/>
    <property type="project" value="TreeGrafter"/>
</dbReference>
<proteinExistence type="inferred from homology"/>
<dbReference type="PROSITE" id="PS00031">
    <property type="entry name" value="NUCLEAR_REC_DBD_1"/>
    <property type="match status" value="1"/>
</dbReference>
<protein>
    <recommendedName>
        <fullName evidence="11">Nuclear receptor domain-containing protein</fullName>
    </recommendedName>
</protein>
<evidence type="ECO:0000256" key="7">
    <source>
        <dbReference type="ARBA" id="ARBA00023163"/>
    </source>
</evidence>
<dbReference type="PRINTS" id="PR00047">
    <property type="entry name" value="STROIDFINGER"/>
</dbReference>
<keyword evidence="4" id="KW-0862">Zinc</keyword>
<evidence type="ECO:0000256" key="2">
    <source>
        <dbReference type="ARBA" id="ARBA00022723"/>
    </source>
</evidence>
<dbReference type="GO" id="GO:0000978">
    <property type="term" value="F:RNA polymerase II cis-regulatory region sequence-specific DNA binding"/>
    <property type="evidence" value="ECO:0007669"/>
    <property type="project" value="TreeGrafter"/>
</dbReference>
<dbReference type="InterPro" id="IPR050234">
    <property type="entry name" value="Nuclear_hormone_rcpt_NR1"/>
</dbReference>
<feature type="region of interest" description="Disordered" evidence="10">
    <location>
        <begin position="204"/>
        <end position="226"/>
    </location>
</feature>
<feature type="region of interest" description="Disordered" evidence="10">
    <location>
        <begin position="1"/>
        <end position="112"/>
    </location>
</feature>
<feature type="region of interest" description="Disordered" evidence="10">
    <location>
        <begin position="750"/>
        <end position="795"/>
    </location>
</feature>
<dbReference type="GO" id="GO:0009755">
    <property type="term" value="P:hormone-mediated signaling pathway"/>
    <property type="evidence" value="ECO:0007669"/>
    <property type="project" value="TreeGrafter"/>
</dbReference>
<evidence type="ECO:0000313" key="12">
    <source>
        <dbReference type="EMBL" id="KAJ6217645.1"/>
    </source>
</evidence>
<dbReference type="InterPro" id="IPR013088">
    <property type="entry name" value="Znf_NHR/GATA"/>
</dbReference>
<evidence type="ECO:0000256" key="3">
    <source>
        <dbReference type="ARBA" id="ARBA00022771"/>
    </source>
</evidence>
<dbReference type="SUPFAM" id="SSF57716">
    <property type="entry name" value="Glucocorticoid receptor-like (DNA-binding domain)"/>
    <property type="match status" value="1"/>
</dbReference>
<feature type="domain" description="Nuclear receptor" evidence="11">
    <location>
        <begin position="452"/>
        <end position="484"/>
    </location>
</feature>
<evidence type="ECO:0000256" key="9">
    <source>
        <dbReference type="ARBA" id="ARBA00023242"/>
    </source>
</evidence>
<dbReference type="Proteomes" id="UP001142055">
    <property type="component" value="Chromosome 3"/>
</dbReference>
<dbReference type="GO" id="GO:0045944">
    <property type="term" value="P:positive regulation of transcription by RNA polymerase II"/>
    <property type="evidence" value="ECO:0007669"/>
    <property type="project" value="TreeGrafter"/>
</dbReference>
<evidence type="ECO:0000313" key="13">
    <source>
        <dbReference type="Proteomes" id="UP001142055"/>
    </source>
</evidence>
<comment type="caution">
    <text evidence="12">The sequence shown here is derived from an EMBL/GenBank/DDBJ whole genome shotgun (WGS) entry which is preliminary data.</text>
</comment>
<dbReference type="EMBL" id="JAPWDV010000003">
    <property type="protein sequence ID" value="KAJ6217645.1"/>
    <property type="molecule type" value="Genomic_DNA"/>
</dbReference>
<keyword evidence="5" id="KW-0805">Transcription regulation</keyword>
<keyword evidence="7" id="KW-0804">Transcription</keyword>
<keyword evidence="13" id="KW-1185">Reference proteome</keyword>
<dbReference type="AlphaFoldDB" id="A0A9Q0RKQ0"/>
<dbReference type="Pfam" id="PF00105">
    <property type="entry name" value="zf-C4"/>
    <property type="match status" value="1"/>
</dbReference>
<reference evidence="12" key="1">
    <citation type="submission" date="2022-12" db="EMBL/GenBank/DDBJ databases">
        <title>Genome assemblies of Blomia tropicalis.</title>
        <authorList>
            <person name="Cui Y."/>
        </authorList>
    </citation>
    <scope>NUCLEOTIDE SEQUENCE</scope>
    <source>
        <tissue evidence="12">Adult mites</tissue>
    </source>
</reference>
<evidence type="ECO:0000259" key="11">
    <source>
        <dbReference type="PROSITE" id="PS51030"/>
    </source>
</evidence>
<dbReference type="InterPro" id="IPR001628">
    <property type="entry name" value="Znf_hrmn_rcpt"/>
</dbReference>
<accession>A0A9Q0RKQ0</accession>
<comment type="similarity">
    <text evidence="1">Belongs to the nuclear hormone receptor family. NR1 subfamily.</text>
</comment>
<sequence length="949" mass="107293">MGCANTKKSKNDEGEVEGVDETNKDNNNNSKKSKNEKKTKVEKNKEDKKKGNDSKKNKVNDVNKEATIPEEKENNEPTKNVSNGKSGPNSAKVRPLTPTPPKISQTNENIPKPVAFDVNLDAQTKTDDESAENVVKDGGYRLRLPRKLPKLTSHKGSSVNIGIDQPPITSEEIQEKQRKAEEKRQEILEEKKQKARKFVEKFGNNGTEEENSSNQIDNNVNGENSSDQNLINKGMNGLDSGLGLDGYGLEEETKNETDVCNKISNIKKENNEDNDESCTKPNCLPKKLAPISSNFSDNNQGQMSISVTTGNESLATLNQSLTTNTHSTSCSSPLPSFYNAFTFRSACSSAENQCFESQFINPDSNHPSPLKPVYQFTTYVDDNQLKASQSSSFTELQPPQTSYELENTYATKISTINHQSQKVNNDSTTKTGADITSQLLPTASTINESDRGDICRICGDFASGRHYGVISCEGCKGFFRRTILHSISNPNSVVHHDRGIANIYKYQTNQIQETKAEQFFEQNDNYQFHLQIFRAYEHHICLLIKQCYDYLHKLECSMNCKQENENSSTKPNEKPQFSVIVAHLRILSEDALRKIISAIKYIRKLSYPFQGQIVNVTCDRLIIIVIALLLDTKIKSIITHDSLLFCNLKLDQNFARLNLKLRSLGDLIDSNLIETELREDESSSFSEGEDKCFKIEALMTEINLNAYHESFLHANRLMIVQQRRKHMELSLESLNAISNNELDDQADTELFNSDDEKDDDRNTTINSTISNHSKRVGYNGQFQKKRTESTNDSETTLVDNDNDRVKLLELKEKFRFIPILIAFMLTSVKPPSNEEEDKTSLPMIRDILCDIYTRDHKWMLRKLPVDEDDNIIDVTDSSQEIASEKNSATKATLNERTFQQSCTIKQKLFDTITDMDIESASLSNMFIAIYDTISITNGIAALFKREFIF</sequence>
<gene>
    <name evidence="12" type="ORF">RDWZM_008802</name>
</gene>
<dbReference type="PANTHER" id="PTHR24082">
    <property type="entry name" value="NUCLEAR HORMONE RECEPTOR"/>
    <property type="match status" value="1"/>
</dbReference>
<keyword evidence="2" id="KW-0479">Metal-binding</keyword>
<dbReference type="GO" id="GO:0004879">
    <property type="term" value="F:nuclear receptor activity"/>
    <property type="evidence" value="ECO:0007669"/>
    <property type="project" value="TreeGrafter"/>
</dbReference>
<dbReference type="PANTHER" id="PTHR24082:SF473">
    <property type="entry name" value="ECDYSONE-INDUCED PROTEIN 75B, ISOFORM B"/>
    <property type="match status" value="1"/>
</dbReference>
<feature type="compositionally biased region" description="Basic and acidic residues" evidence="10">
    <location>
        <begin position="36"/>
        <end position="76"/>
    </location>
</feature>
<dbReference type="Gene3D" id="3.30.50.10">
    <property type="entry name" value="Erythroid Transcription Factor GATA-1, subunit A"/>
    <property type="match status" value="1"/>
</dbReference>
<evidence type="ECO:0000256" key="6">
    <source>
        <dbReference type="ARBA" id="ARBA00023125"/>
    </source>
</evidence>
<feature type="region of interest" description="Disordered" evidence="10">
    <location>
        <begin position="146"/>
        <end position="182"/>
    </location>
</feature>
<evidence type="ECO:0000256" key="4">
    <source>
        <dbReference type="ARBA" id="ARBA00022833"/>
    </source>
</evidence>
<keyword evidence="6" id="KW-0238">DNA-binding</keyword>
<dbReference type="GO" id="GO:0008270">
    <property type="term" value="F:zinc ion binding"/>
    <property type="evidence" value="ECO:0007669"/>
    <property type="project" value="UniProtKB-KW"/>
</dbReference>
<evidence type="ECO:0000256" key="5">
    <source>
        <dbReference type="ARBA" id="ARBA00023015"/>
    </source>
</evidence>
<dbReference type="SMART" id="SM00399">
    <property type="entry name" value="ZnF_C4"/>
    <property type="match status" value="1"/>
</dbReference>
<dbReference type="GO" id="GO:0000122">
    <property type="term" value="P:negative regulation of transcription by RNA polymerase II"/>
    <property type="evidence" value="ECO:0007669"/>
    <property type="project" value="TreeGrafter"/>
</dbReference>
<evidence type="ECO:0000256" key="8">
    <source>
        <dbReference type="ARBA" id="ARBA00023170"/>
    </source>
</evidence>
<evidence type="ECO:0000256" key="1">
    <source>
        <dbReference type="ARBA" id="ARBA00008092"/>
    </source>
</evidence>
<feature type="compositionally biased region" description="Basic and acidic residues" evidence="10">
    <location>
        <begin position="173"/>
        <end position="182"/>
    </location>
</feature>